<dbReference type="PROSITE" id="PS50943">
    <property type="entry name" value="HTH_CROC1"/>
    <property type="match status" value="1"/>
</dbReference>
<keyword evidence="3" id="KW-1185">Reference proteome</keyword>
<dbReference type="RefSeq" id="WP_072854922.1">
    <property type="nucleotide sequence ID" value="NZ_FQVI01000058.1"/>
</dbReference>
<dbReference type="AlphaFoldDB" id="A0A1M5D6Z1"/>
<dbReference type="STRING" id="1122155.SAMN02745158_04440"/>
<evidence type="ECO:0000259" key="1">
    <source>
        <dbReference type="PROSITE" id="PS50943"/>
    </source>
</evidence>
<evidence type="ECO:0000313" key="3">
    <source>
        <dbReference type="Proteomes" id="UP000184245"/>
    </source>
</evidence>
<protein>
    <submittedName>
        <fullName evidence="2">Helix-turn-helix</fullName>
    </submittedName>
</protein>
<gene>
    <name evidence="2" type="ORF">SAMN02745158_04440</name>
</gene>
<dbReference type="GO" id="GO:0003677">
    <property type="term" value="F:DNA binding"/>
    <property type="evidence" value="ECO:0007669"/>
    <property type="project" value="InterPro"/>
</dbReference>
<dbReference type="SMART" id="SM00530">
    <property type="entry name" value="HTH_XRE"/>
    <property type="match status" value="1"/>
</dbReference>
<reference evidence="2 3" key="1">
    <citation type="submission" date="2016-11" db="EMBL/GenBank/DDBJ databases">
        <authorList>
            <person name="Jaros S."/>
            <person name="Januszkiewicz K."/>
            <person name="Wedrychowicz H."/>
        </authorList>
    </citation>
    <scope>NUCLEOTIDE SEQUENCE [LARGE SCALE GENOMIC DNA]</scope>
    <source>
        <strain evidence="2 3">DSM 17459</strain>
    </source>
</reference>
<dbReference type="InterPro" id="IPR010982">
    <property type="entry name" value="Lambda_DNA-bd_dom_sf"/>
</dbReference>
<dbReference type="Gene3D" id="1.10.260.40">
    <property type="entry name" value="lambda repressor-like DNA-binding domains"/>
    <property type="match status" value="1"/>
</dbReference>
<dbReference type="OrthoDB" id="1629646at2"/>
<dbReference type="Pfam" id="PF01381">
    <property type="entry name" value="HTH_3"/>
    <property type="match status" value="1"/>
</dbReference>
<organism evidence="2 3">
    <name type="scientific">Lactonifactor longoviformis DSM 17459</name>
    <dbReference type="NCBI Taxonomy" id="1122155"/>
    <lineage>
        <taxon>Bacteria</taxon>
        <taxon>Bacillati</taxon>
        <taxon>Bacillota</taxon>
        <taxon>Clostridia</taxon>
        <taxon>Eubacteriales</taxon>
        <taxon>Clostridiaceae</taxon>
        <taxon>Lactonifactor</taxon>
    </lineage>
</organism>
<evidence type="ECO:0000313" key="2">
    <source>
        <dbReference type="EMBL" id="SHF62776.1"/>
    </source>
</evidence>
<dbReference type="EMBL" id="FQVI01000058">
    <property type="protein sequence ID" value="SHF62776.1"/>
    <property type="molecule type" value="Genomic_DNA"/>
</dbReference>
<feature type="domain" description="HTH cro/C1-type" evidence="1">
    <location>
        <begin position="16"/>
        <end position="72"/>
    </location>
</feature>
<name>A0A1M5D6Z1_9CLOT</name>
<dbReference type="SUPFAM" id="SSF47413">
    <property type="entry name" value="lambda repressor-like DNA-binding domains"/>
    <property type="match status" value="1"/>
</dbReference>
<dbReference type="InterPro" id="IPR001387">
    <property type="entry name" value="Cro/C1-type_HTH"/>
</dbReference>
<accession>A0A1M5D6Z1</accession>
<proteinExistence type="predicted"/>
<dbReference type="Proteomes" id="UP000184245">
    <property type="component" value="Unassembled WGS sequence"/>
</dbReference>
<dbReference type="CDD" id="cd00093">
    <property type="entry name" value="HTH_XRE"/>
    <property type="match status" value="1"/>
</dbReference>
<sequence>MKRLFNDKHRVLGLTIAYYRKIKGYTQAELAEQAGISRTHLSNIEASNMDVGVSLDTVFMIADALEVPICTLFEKC</sequence>